<reference evidence="2" key="1">
    <citation type="journal article" date="2019" name="Int. J. Syst. Evol. Microbiol.">
        <title>The Global Catalogue of Microorganisms (GCM) 10K type strain sequencing project: providing services to taxonomists for standard genome sequencing and annotation.</title>
        <authorList>
            <consortium name="The Broad Institute Genomics Platform"/>
            <consortium name="The Broad Institute Genome Sequencing Center for Infectious Disease"/>
            <person name="Wu L."/>
            <person name="Ma J."/>
        </authorList>
    </citation>
    <scope>NUCLEOTIDE SEQUENCE [LARGE SCALE GENOMIC DNA]</scope>
    <source>
        <strain evidence="2">JCM 30346</strain>
    </source>
</reference>
<evidence type="ECO:0008006" key="3">
    <source>
        <dbReference type="Google" id="ProtNLM"/>
    </source>
</evidence>
<protein>
    <recommendedName>
        <fullName evidence="3">Nucleotidyltransferase family protein</fullName>
    </recommendedName>
</protein>
<name>A0ABW1NYD7_9ACTN</name>
<dbReference type="EMBL" id="JBHSRF010000134">
    <property type="protein sequence ID" value="MFC6087357.1"/>
    <property type="molecule type" value="Genomic_DNA"/>
</dbReference>
<dbReference type="SUPFAM" id="SSF81301">
    <property type="entry name" value="Nucleotidyltransferase"/>
    <property type="match status" value="1"/>
</dbReference>
<gene>
    <name evidence="1" type="ORF">ACFP1K_39750</name>
</gene>
<evidence type="ECO:0000313" key="1">
    <source>
        <dbReference type="EMBL" id="MFC6087357.1"/>
    </source>
</evidence>
<accession>A0ABW1NYD7</accession>
<dbReference type="RefSeq" id="WP_380763528.1">
    <property type="nucleotide sequence ID" value="NZ_JBHSRF010000134.1"/>
</dbReference>
<dbReference type="InterPro" id="IPR043519">
    <property type="entry name" value="NT_sf"/>
</dbReference>
<evidence type="ECO:0000313" key="2">
    <source>
        <dbReference type="Proteomes" id="UP001596137"/>
    </source>
</evidence>
<comment type="caution">
    <text evidence="1">The sequence shown here is derived from an EMBL/GenBank/DDBJ whole genome shotgun (WGS) entry which is preliminary data.</text>
</comment>
<proteinExistence type="predicted"/>
<dbReference type="Gene3D" id="3.30.460.40">
    <property type="match status" value="1"/>
</dbReference>
<dbReference type="Proteomes" id="UP001596137">
    <property type="component" value="Unassembled WGS sequence"/>
</dbReference>
<organism evidence="1 2">
    <name type="scientific">Sphaerisporangium aureirubrum</name>
    <dbReference type="NCBI Taxonomy" id="1544736"/>
    <lineage>
        <taxon>Bacteria</taxon>
        <taxon>Bacillati</taxon>
        <taxon>Actinomycetota</taxon>
        <taxon>Actinomycetes</taxon>
        <taxon>Streptosporangiales</taxon>
        <taxon>Streptosporangiaceae</taxon>
        <taxon>Sphaerisporangium</taxon>
    </lineage>
</organism>
<keyword evidence="2" id="KW-1185">Reference proteome</keyword>
<sequence>MSSHTHEVTEGIIETLKRAGSALKAEGVRFALAGGCAAYARGAAPSLHDVDFALVEEDVPRALETLRKIGFRTAAPPEDWLVKAFDEQERLVDLIFRIDERQITAEMIARSDMINTAALTLPVLNATDLVISWILPMSEHSCDYGAMLPQVRALREQVDWDHVAVVVSVSPYAATFLTLLDRLGIACPKPPSEDADLHWP</sequence>